<proteinExistence type="predicted"/>
<dbReference type="Gene3D" id="1.10.260.40">
    <property type="entry name" value="lambda repressor-like DNA-binding domains"/>
    <property type="match status" value="1"/>
</dbReference>
<feature type="domain" description="HTH cro/C1-type" evidence="1">
    <location>
        <begin position="47"/>
        <end position="101"/>
    </location>
</feature>
<dbReference type="RefSeq" id="WP_023172168.1">
    <property type="nucleotide sequence ID" value="NC_022600.1"/>
</dbReference>
<dbReference type="Proteomes" id="UP000017396">
    <property type="component" value="Chromosome"/>
</dbReference>
<dbReference type="STRING" id="1183438.GKIL_0867"/>
<keyword evidence="3" id="KW-1185">Reference proteome</keyword>
<protein>
    <recommendedName>
        <fullName evidence="1">HTH cro/C1-type domain-containing protein</fullName>
    </recommendedName>
</protein>
<dbReference type="SUPFAM" id="SSF47413">
    <property type="entry name" value="lambda repressor-like DNA-binding domains"/>
    <property type="match status" value="1"/>
</dbReference>
<dbReference type="InterPro" id="IPR001387">
    <property type="entry name" value="Cro/C1-type_HTH"/>
</dbReference>
<reference evidence="2 3" key="1">
    <citation type="journal article" date="2013" name="PLoS ONE">
        <title>Cultivation and Complete Genome Sequencing of Gloeobacter kilaueensis sp. nov., from a Lava Cave in Kilauea Caldera, Hawai'i.</title>
        <authorList>
            <person name="Saw J.H."/>
            <person name="Schatz M."/>
            <person name="Brown M.V."/>
            <person name="Kunkel D.D."/>
            <person name="Foster J.S."/>
            <person name="Shick H."/>
            <person name="Christensen S."/>
            <person name="Hou S."/>
            <person name="Wan X."/>
            <person name="Donachie S.P."/>
        </authorList>
    </citation>
    <scope>NUCLEOTIDE SEQUENCE [LARGE SCALE GENOMIC DNA]</scope>
    <source>
        <strain evidence="3">JS</strain>
    </source>
</reference>
<dbReference type="SMART" id="SM00530">
    <property type="entry name" value="HTH_XRE"/>
    <property type="match status" value="1"/>
</dbReference>
<dbReference type="PROSITE" id="PS50943">
    <property type="entry name" value="HTH_CROC1"/>
    <property type="match status" value="1"/>
</dbReference>
<dbReference type="KEGG" id="glj:GKIL_0867"/>
<dbReference type="GO" id="GO:0003677">
    <property type="term" value="F:DNA binding"/>
    <property type="evidence" value="ECO:0007669"/>
    <property type="project" value="InterPro"/>
</dbReference>
<evidence type="ECO:0000259" key="1">
    <source>
        <dbReference type="PROSITE" id="PS50943"/>
    </source>
</evidence>
<dbReference type="CDD" id="cd00093">
    <property type="entry name" value="HTH_XRE"/>
    <property type="match status" value="1"/>
</dbReference>
<dbReference type="EMBL" id="CP003587">
    <property type="protein sequence ID" value="AGY57113.1"/>
    <property type="molecule type" value="Genomic_DNA"/>
</dbReference>
<dbReference type="AlphaFoldDB" id="U5QE14"/>
<dbReference type="InterPro" id="IPR010982">
    <property type="entry name" value="Lambda_DNA-bd_dom_sf"/>
</dbReference>
<name>U5QE14_GLOK1</name>
<sequence>MLRLLVTWITSKLMMSEIEHPVNNLPDQPHAVSPSSAESGKILIQRVKALMRAAKHTVAHVARETGIKRPTLTNYLSGKFPFPFDALIAIASLYKTTAAELIKGLDVKNLTAWDDSGATNLDQEDVFSDEEGESAPYKARSVRNRVEQIDRIDGIDRDLTQRYFDICKATYQLPVEARPARVDITSMKSSVKETLIVYFSGAEPRVLSAAEHETPEN</sequence>
<gene>
    <name evidence="2" type="ORF">GKIL_0867</name>
</gene>
<evidence type="ECO:0000313" key="2">
    <source>
        <dbReference type="EMBL" id="AGY57113.1"/>
    </source>
</evidence>
<evidence type="ECO:0000313" key="3">
    <source>
        <dbReference type="Proteomes" id="UP000017396"/>
    </source>
</evidence>
<organism evidence="2 3">
    <name type="scientific">Gloeobacter kilaueensis (strain ATCC BAA-2537 / CCAP 1431/1 / ULC 316 / JS1)</name>
    <dbReference type="NCBI Taxonomy" id="1183438"/>
    <lineage>
        <taxon>Bacteria</taxon>
        <taxon>Bacillati</taxon>
        <taxon>Cyanobacteriota</taxon>
        <taxon>Cyanophyceae</taxon>
        <taxon>Gloeobacterales</taxon>
        <taxon>Gloeobacteraceae</taxon>
        <taxon>Gloeobacter</taxon>
    </lineage>
</organism>
<dbReference type="HOGENOM" id="CLU_1270808_0_0_3"/>
<dbReference type="Pfam" id="PF13560">
    <property type="entry name" value="HTH_31"/>
    <property type="match status" value="1"/>
</dbReference>
<accession>U5QE14</accession>